<dbReference type="RefSeq" id="WP_263713781.1">
    <property type="nucleotide sequence ID" value="NZ_JAOWKX010000011.1"/>
</dbReference>
<name>A0ABT3ACY5_9ALTE</name>
<keyword evidence="1" id="KW-1133">Transmembrane helix</keyword>
<reference evidence="2 3" key="1">
    <citation type="submission" date="2022-10" db="EMBL/GenBank/DDBJ databases">
        <title>Aestuariibacter sp. AA17 isolated from Montipora capitata coral fragment.</title>
        <authorList>
            <person name="Emsley S.A."/>
            <person name="Pfannmuller K.M."/>
            <person name="Loughran R.M."/>
            <person name="Shlafstein M."/>
            <person name="Papke E."/>
            <person name="Saw J.H."/>
            <person name="Ushijima B."/>
            <person name="Videau P."/>
        </authorList>
    </citation>
    <scope>NUCLEOTIDE SEQUENCE [LARGE SCALE GENOMIC DNA]</scope>
    <source>
        <strain evidence="2 3">AA17</strain>
    </source>
</reference>
<feature type="transmembrane region" description="Helical" evidence="1">
    <location>
        <begin position="50"/>
        <end position="71"/>
    </location>
</feature>
<protein>
    <submittedName>
        <fullName evidence="2">Uncharacterized protein</fullName>
    </submittedName>
</protein>
<comment type="caution">
    <text evidence="2">The sequence shown here is derived from an EMBL/GenBank/DDBJ whole genome shotgun (WGS) entry which is preliminary data.</text>
</comment>
<evidence type="ECO:0000313" key="2">
    <source>
        <dbReference type="EMBL" id="MCV2886498.1"/>
    </source>
</evidence>
<keyword evidence="3" id="KW-1185">Reference proteome</keyword>
<organism evidence="2 3">
    <name type="scientific">Fluctibacter corallii</name>
    <dbReference type="NCBI Taxonomy" id="2984329"/>
    <lineage>
        <taxon>Bacteria</taxon>
        <taxon>Pseudomonadati</taxon>
        <taxon>Pseudomonadota</taxon>
        <taxon>Gammaproteobacteria</taxon>
        <taxon>Alteromonadales</taxon>
        <taxon>Alteromonadaceae</taxon>
        <taxon>Fluctibacter</taxon>
    </lineage>
</organism>
<gene>
    <name evidence="2" type="ORF">OE749_17515</name>
</gene>
<evidence type="ECO:0000256" key="1">
    <source>
        <dbReference type="SAM" id="Phobius"/>
    </source>
</evidence>
<dbReference type="EMBL" id="JAOWKX010000011">
    <property type="protein sequence ID" value="MCV2886498.1"/>
    <property type="molecule type" value="Genomic_DNA"/>
</dbReference>
<evidence type="ECO:0000313" key="3">
    <source>
        <dbReference type="Proteomes" id="UP001652504"/>
    </source>
</evidence>
<feature type="transmembrane region" description="Helical" evidence="1">
    <location>
        <begin position="83"/>
        <end position="99"/>
    </location>
</feature>
<accession>A0ABT3ACY5</accession>
<dbReference type="Proteomes" id="UP001652504">
    <property type="component" value="Unassembled WGS sequence"/>
</dbReference>
<sequence>MKKIVLASETMFFIPVLLTIIDYSFLIKFINSAYEFFGISTGGTHLSLGAWSLPVYLLLFPLIVFIAEFGFQKALNSSKSQKYYFFGIAGAFSFVAWRMCVNDSILINLA</sequence>
<keyword evidence="1" id="KW-0472">Membrane</keyword>
<proteinExistence type="predicted"/>
<feature type="transmembrane region" description="Helical" evidence="1">
    <location>
        <begin position="12"/>
        <end position="30"/>
    </location>
</feature>
<keyword evidence="1" id="KW-0812">Transmembrane</keyword>